<feature type="domain" description="UEV" evidence="4">
    <location>
        <begin position="7"/>
        <end position="178"/>
    </location>
</feature>
<dbReference type="OrthoDB" id="306304at2759"/>
<dbReference type="SUPFAM" id="SSF54495">
    <property type="entry name" value="UBC-like"/>
    <property type="match status" value="1"/>
</dbReference>
<feature type="compositionally biased region" description="Polar residues" evidence="3">
    <location>
        <begin position="257"/>
        <end position="267"/>
    </location>
</feature>
<dbReference type="PROSITE" id="PS51322">
    <property type="entry name" value="UEV"/>
    <property type="match status" value="1"/>
</dbReference>
<feature type="region of interest" description="Disordered" evidence="3">
    <location>
        <begin position="167"/>
        <end position="197"/>
    </location>
</feature>
<keyword evidence="2" id="KW-0175">Coiled coil</keyword>
<dbReference type="EMBL" id="ML004899">
    <property type="protein sequence ID" value="RKP28412.1"/>
    <property type="molecule type" value="Genomic_DNA"/>
</dbReference>
<dbReference type="AlphaFoldDB" id="A0A4P9Z856"/>
<dbReference type="InterPro" id="IPR052070">
    <property type="entry name" value="ESCRT-I_UEV_domain"/>
</dbReference>
<dbReference type="GO" id="GO:0015031">
    <property type="term" value="P:protein transport"/>
    <property type="evidence" value="ECO:0007669"/>
    <property type="project" value="InterPro"/>
</dbReference>
<reference evidence="6" key="1">
    <citation type="journal article" date="2018" name="Nat. Microbiol.">
        <title>Leveraging single-cell genomics to expand the fungal tree of life.</title>
        <authorList>
            <person name="Ahrendt S.R."/>
            <person name="Quandt C.A."/>
            <person name="Ciobanu D."/>
            <person name="Clum A."/>
            <person name="Salamov A."/>
            <person name="Andreopoulos B."/>
            <person name="Cheng J.F."/>
            <person name="Woyke T."/>
            <person name="Pelin A."/>
            <person name="Henrissat B."/>
            <person name="Reynolds N.K."/>
            <person name="Benny G.L."/>
            <person name="Smith M.E."/>
            <person name="James T.Y."/>
            <person name="Grigoriev I.V."/>
        </authorList>
    </citation>
    <scope>NUCLEOTIDE SEQUENCE [LARGE SCALE GENOMIC DNA]</scope>
    <source>
        <strain evidence="6">Baker2002</strain>
    </source>
</reference>
<proteinExistence type="inferred from homology"/>
<evidence type="ECO:0000313" key="5">
    <source>
        <dbReference type="EMBL" id="RKP28412.1"/>
    </source>
</evidence>
<dbReference type="GO" id="GO:0000813">
    <property type="term" value="C:ESCRT I complex"/>
    <property type="evidence" value="ECO:0007669"/>
    <property type="project" value="TreeGrafter"/>
</dbReference>
<dbReference type="CDD" id="cd11685">
    <property type="entry name" value="UEV_TSG101-like"/>
    <property type="match status" value="1"/>
</dbReference>
<gene>
    <name evidence="5" type="ORF">METBISCDRAFT_20647</name>
</gene>
<evidence type="ECO:0000256" key="1">
    <source>
        <dbReference type="ARBA" id="ARBA00009594"/>
    </source>
</evidence>
<feature type="region of interest" description="Disordered" evidence="3">
    <location>
        <begin position="218"/>
        <end position="269"/>
    </location>
</feature>
<dbReference type="InterPro" id="IPR016135">
    <property type="entry name" value="UBQ-conjugating_enzyme/RWD"/>
</dbReference>
<dbReference type="Proteomes" id="UP000268321">
    <property type="component" value="Unassembled WGS sequence"/>
</dbReference>
<evidence type="ECO:0000313" key="6">
    <source>
        <dbReference type="Proteomes" id="UP000268321"/>
    </source>
</evidence>
<evidence type="ECO:0000256" key="3">
    <source>
        <dbReference type="SAM" id="MobiDB-lite"/>
    </source>
</evidence>
<dbReference type="InterPro" id="IPR017916">
    <property type="entry name" value="SB_dom"/>
</dbReference>
<keyword evidence="6" id="KW-1185">Reference proteome</keyword>
<protein>
    <submittedName>
        <fullName evidence="5">UEV-domain-containing protein</fullName>
    </submittedName>
</protein>
<dbReference type="Pfam" id="PF05743">
    <property type="entry name" value="UEV"/>
    <property type="match status" value="1"/>
</dbReference>
<evidence type="ECO:0000256" key="2">
    <source>
        <dbReference type="ARBA" id="ARBA00023054"/>
    </source>
</evidence>
<organism evidence="5 6">
    <name type="scientific">Metschnikowia bicuspidata</name>
    <dbReference type="NCBI Taxonomy" id="27322"/>
    <lineage>
        <taxon>Eukaryota</taxon>
        <taxon>Fungi</taxon>
        <taxon>Dikarya</taxon>
        <taxon>Ascomycota</taxon>
        <taxon>Saccharomycotina</taxon>
        <taxon>Pichiomycetes</taxon>
        <taxon>Metschnikowiaceae</taxon>
        <taxon>Metschnikowia</taxon>
    </lineage>
</organism>
<evidence type="ECO:0000259" key="4">
    <source>
        <dbReference type="PROSITE" id="PS51322"/>
    </source>
</evidence>
<dbReference type="PANTHER" id="PTHR23306:SF3">
    <property type="entry name" value="TUMOR SUPPRESSOR PROTEIN 101"/>
    <property type="match status" value="1"/>
</dbReference>
<dbReference type="PANTHER" id="PTHR23306">
    <property type="entry name" value="TUMOR SUSCEPTIBILITY GENE 101 PROTEIN-RELATED"/>
    <property type="match status" value="1"/>
</dbReference>
<accession>A0A4P9Z856</accession>
<dbReference type="Pfam" id="PF09454">
    <property type="entry name" value="Vps23_core"/>
    <property type="match status" value="1"/>
</dbReference>
<feature type="region of interest" description="Disordered" evidence="3">
    <location>
        <begin position="305"/>
        <end position="330"/>
    </location>
</feature>
<dbReference type="Gene3D" id="3.10.110.10">
    <property type="entry name" value="Ubiquitin Conjugating Enzyme"/>
    <property type="match status" value="1"/>
</dbReference>
<dbReference type="InterPro" id="IPR008883">
    <property type="entry name" value="UEV_N"/>
</dbReference>
<name>A0A4P9Z856_9ASCO</name>
<dbReference type="GO" id="GO:0043130">
    <property type="term" value="F:ubiquitin binding"/>
    <property type="evidence" value="ECO:0007669"/>
    <property type="project" value="TreeGrafter"/>
</dbReference>
<dbReference type="Gene3D" id="6.10.140.820">
    <property type="match status" value="1"/>
</dbReference>
<sequence length="535" mass="59148">MSRVTKKVDKWLVAVLQPQYLYRDVAYHHIHRFLTRYLPAGFKIRTAVHTSETGTTQLLICLTGIIKSLMEPVSVSIWIPHNYPFADDAQRPGDPNGIPIVYVLAPPGTSIRLGNNIDAQGKVYHPYLSQWYSGMVPGGAADEFLLTRLMEVLAMTISQLTLLGSSVTSPGPQLPPKPPWSASQTPHPTGEFLRPPLPAKPLSSTFVDLKPASYRVPAPVRVQTSPDPYLQHLDSTRRRSDPNQYAPDRSLFPPDPTQYTTGPSRRNLSPRIAPLAKWSEHPADPAHSPHREIINRITSDVDSAVSTARCRFPRRSPGPRNNPSAPVDAKRAPLGLDDLMDKLDIAADELHAGADRWQPLAAQIECVLDPARGDSIDYVLPQFQQHSARINALHAQLDHHNNQARANHEFLEGHVKYLTERVAMVRELTALLELAGKLNAESADTIHLARGRAVALDELVTLDLLLLHQLYDVVANIKAHKDALSLVAGQFRGEPEHVNDASLDVCVKAVRSLARDLFWLEATRAEIAAVMGLEG</sequence>
<comment type="similarity">
    <text evidence="1">Belongs to the ubiquitin-conjugating enzyme family. UEV subfamily.</text>
</comment>